<evidence type="ECO:0000256" key="3">
    <source>
        <dbReference type="ARBA" id="ARBA00023125"/>
    </source>
</evidence>
<gene>
    <name evidence="6" type="ORF">GCM10009801_29610</name>
</gene>
<keyword evidence="7" id="KW-1185">Reference proteome</keyword>
<evidence type="ECO:0000313" key="7">
    <source>
        <dbReference type="Proteomes" id="UP001500016"/>
    </source>
</evidence>
<dbReference type="Gene3D" id="1.10.1740.10">
    <property type="match status" value="1"/>
</dbReference>
<name>A0ABP5HG68_9ACTN</name>
<feature type="region of interest" description="Disordered" evidence="5">
    <location>
        <begin position="249"/>
        <end position="272"/>
    </location>
</feature>
<dbReference type="InterPro" id="IPR039425">
    <property type="entry name" value="RNA_pol_sigma-70-like"/>
</dbReference>
<dbReference type="SUPFAM" id="SSF88946">
    <property type="entry name" value="Sigma2 domain of RNA polymerase sigma factors"/>
    <property type="match status" value="1"/>
</dbReference>
<feature type="region of interest" description="Disordered" evidence="5">
    <location>
        <begin position="294"/>
        <end position="396"/>
    </location>
</feature>
<feature type="compositionally biased region" description="Low complexity" evidence="5">
    <location>
        <begin position="49"/>
        <end position="74"/>
    </location>
</feature>
<keyword evidence="3" id="KW-0238">DNA-binding</keyword>
<proteinExistence type="predicted"/>
<evidence type="ECO:0000256" key="4">
    <source>
        <dbReference type="ARBA" id="ARBA00023163"/>
    </source>
</evidence>
<dbReference type="EMBL" id="BAAAPE010000007">
    <property type="protein sequence ID" value="GAA2075141.1"/>
    <property type="molecule type" value="Genomic_DNA"/>
</dbReference>
<dbReference type="PANTHER" id="PTHR43133:SF8">
    <property type="entry name" value="RNA POLYMERASE SIGMA FACTOR HI_1459-RELATED"/>
    <property type="match status" value="1"/>
</dbReference>
<dbReference type="PANTHER" id="PTHR43133">
    <property type="entry name" value="RNA POLYMERASE ECF-TYPE SIGMA FACTO"/>
    <property type="match status" value="1"/>
</dbReference>
<comment type="caution">
    <text evidence="6">The sequence shown here is derived from an EMBL/GenBank/DDBJ whole genome shotgun (WGS) entry which is preliminary data.</text>
</comment>
<evidence type="ECO:0000313" key="6">
    <source>
        <dbReference type="EMBL" id="GAA2075141.1"/>
    </source>
</evidence>
<feature type="region of interest" description="Disordered" evidence="5">
    <location>
        <begin position="409"/>
        <end position="447"/>
    </location>
</feature>
<protein>
    <recommendedName>
        <fullName evidence="8">RNA polymerase subunit sigma-70</fullName>
    </recommendedName>
</protein>
<feature type="compositionally biased region" description="Low complexity" evidence="5">
    <location>
        <begin position="313"/>
        <end position="372"/>
    </location>
</feature>
<keyword evidence="4" id="KW-0804">Transcription</keyword>
<accession>A0ABP5HG68</accession>
<feature type="compositionally biased region" description="Basic and acidic residues" evidence="5">
    <location>
        <begin position="409"/>
        <end position="435"/>
    </location>
</feature>
<feature type="region of interest" description="Disordered" evidence="5">
    <location>
        <begin position="1"/>
        <end position="78"/>
    </location>
</feature>
<evidence type="ECO:0000256" key="1">
    <source>
        <dbReference type="ARBA" id="ARBA00023015"/>
    </source>
</evidence>
<reference evidence="7" key="1">
    <citation type="journal article" date="2019" name="Int. J. Syst. Evol. Microbiol.">
        <title>The Global Catalogue of Microorganisms (GCM) 10K type strain sequencing project: providing services to taxonomists for standard genome sequencing and annotation.</title>
        <authorList>
            <consortium name="The Broad Institute Genomics Platform"/>
            <consortium name="The Broad Institute Genome Sequencing Center for Infectious Disease"/>
            <person name="Wu L."/>
            <person name="Ma J."/>
        </authorList>
    </citation>
    <scope>NUCLEOTIDE SEQUENCE [LARGE SCALE GENOMIC DNA]</scope>
    <source>
        <strain evidence="7">JCM 15478</strain>
    </source>
</reference>
<keyword evidence="1" id="KW-0805">Transcription regulation</keyword>
<evidence type="ECO:0000256" key="2">
    <source>
        <dbReference type="ARBA" id="ARBA00023082"/>
    </source>
</evidence>
<evidence type="ECO:0000256" key="5">
    <source>
        <dbReference type="SAM" id="MobiDB-lite"/>
    </source>
</evidence>
<evidence type="ECO:0008006" key="8">
    <source>
        <dbReference type="Google" id="ProtNLM"/>
    </source>
</evidence>
<organism evidence="6 7">
    <name type="scientific">Streptomyces albiaxialis</name>
    <dbReference type="NCBI Taxonomy" id="329523"/>
    <lineage>
        <taxon>Bacteria</taxon>
        <taxon>Bacillati</taxon>
        <taxon>Actinomycetota</taxon>
        <taxon>Actinomycetes</taxon>
        <taxon>Kitasatosporales</taxon>
        <taxon>Streptomycetaceae</taxon>
        <taxon>Streptomyces</taxon>
    </lineage>
</organism>
<dbReference type="Proteomes" id="UP001500016">
    <property type="component" value="Unassembled WGS sequence"/>
</dbReference>
<dbReference type="RefSeq" id="WP_344527963.1">
    <property type="nucleotide sequence ID" value="NZ_BAAAPE010000007.1"/>
</dbReference>
<sequence length="447" mass="47275">MTRKSAPSPEPTPDAPSASVAGTDDPAEERPDRDLLTEDTATDDDTTDADGSADSAASAADSADSAADATGSADSADDDSAAHAFDQLYLRHARPLTRQAYLLCGQRDMAERAVAHAFHLAWENWPEVAADSDPASWVRAAAYEYALSPWHQFRPRKGKPGAHPGPPADRELLDALLRLPRTYRSTLLLHDGLGLSLPDTAAETEASTLAAAGRLTHAREALGAHCPELSAAPAEQRVPLLTRRLRELTAAQPVRTTPPSLVRRGSERTTRRWTRAAVGLTAAVTAATTFSLITADAPNRPPEKWTEPKITVSPSGAASPSNAASPGASPPGASSPGASSPGASSPGASSPGTPSSAAPSGQAAQPGPAEPGLRAARSTPRAHVEPTGRAYLPQLRSINRRMRLQDVLAQERAEQRAREKALAKRAERERTKEEQAQELARQRLRTR</sequence>
<keyword evidence="2" id="KW-0731">Sigma factor</keyword>
<dbReference type="InterPro" id="IPR036388">
    <property type="entry name" value="WH-like_DNA-bd_sf"/>
</dbReference>
<dbReference type="Gene3D" id="1.10.10.10">
    <property type="entry name" value="Winged helix-like DNA-binding domain superfamily/Winged helix DNA-binding domain"/>
    <property type="match status" value="1"/>
</dbReference>
<dbReference type="InterPro" id="IPR013325">
    <property type="entry name" value="RNA_pol_sigma_r2"/>
</dbReference>